<evidence type="ECO:0000313" key="2">
    <source>
        <dbReference type="EMBL" id="MEB4592615.1"/>
    </source>
</evidence>
<feature type="region of interest" description="Disordered" evidence="1">
    <location>
        <begin position="1"/>
        <end position="21"/>
    </location>
</feature>
<evidence type="ECO:0000313" key="3">
    <source>
        <dbReference type="Proteomes" id="UP001308005"/>
    </source>
</evidence>
<reference evidence="3" key="1">
    <citation type="submission" date="2023-07" db="EMBL/GenBank/DDBJ databases">
        <title>The carbon used by Thiothrix.</title>
        <authorList>
            <person name="Chen L."/>
        </authorList>
    </citation>
    <scope>NUCLEOTIDE SEQUENCE [LARGE SCALE GENOMIC DNA]</scope>
</reference>
<proteinExistence type="predicted"/>
<evidence type="ECO:0000256" key="1">
    <source>
        <dbReference type="SAM" id="MobiDB-lite"/>
    </source>
</evidence>
<evidence type="ECO:0008006" key="4">
    <source>
        <dbReference type="Google" id="ProtNLM"/>
    </source>
</evidence>
<dbReference type="RefSeq" id="WP_324697005.1">
    <property type="nucleotide sequence ID" value="NZ_JAYMYJ010000139.1"/>
</dbReference>
<keyword evidence="3" id="KW-1185">Reference proteome</keyword>
<accession>A0ABU6D0L7</accession>
<dbReference type="EMBL" id="JAYMYJ010000139">
    <property type="protein sequence ID" value="MEB4592615.1"/>
    <property type="molecule type" value="Genomic_DNA"/>
</dbReference>
<name>A0ABU6D0L7_9GAMM</name>
<organism evidence="2 3">
    <name type="scientific">Candidatus Thiothrix phosphatis</name>
    <dbReference type="NCBI Taxonomy" id="3112415"/>
    <lineage>
        <taxon>Bacteria</taxon>
        <taxon>Pseudomonadati</taxon>
        <taxon>Pseudomonadota</taxon>
        <taxon>Gammaproteobacteria</taxon>
        <taxon>Thiotrichales</taxon>
        <taxon>Thiotrichaceae</taxon>
        <taxon>Thiothrix</taxon>
    </lineage>
</organism>
<protein>
    <recommendedName>
        <fullName evidence="4">HNH endonuclease</fullName>
    </recommendedName>
</protein>
<gene>
    <name evidence="2" type="ORF">VSS37_16645</name>
</gene>
<comment type="caution">
    <text evidence="2">The sequence shown here is derived from an EMBL/GenBank/DDBJ whole genome shotgun (WGS) entry which is preliminary data.</text>
</comment>
<dbReference type="Proteomes" id="UP001308005">
    <property type="component" value="Unassembled WGS sequence"/>
</dbReference>
<sequence length="212" mass="25024">MRFIDMQGKTPANTPRNPDFPQWEPWTQEAWRVWLDQSNVYKQELERLHQAGNIVGRNQFIDDHSSHWGKLKPWLEVLSLGKCWFSEAKEIFSHYDVEHFRPKKEAKALDGTIRDGYWWLAFDYTNFRLCGNVGNRKKGGWFPLNNESCLSSFDNPREESEDPYLLDPTKASDVELITFDEEGKAIPEPGCSDWEKYRVEETREPLKTHRRA</sequence>